<evidence type="ECO:0000313" key="2">
    <source>
        <dbReference type="Proteomes" id="UP000692954"/>
    </source>
</evidence>
<gene>
    <name evidence="1" type="ORF">PSON_ATCC_30995.1.T0460070</name>
</gene>
<dbReference type="AlphaFoldDB" id="A0A8S1N2U5"/>
<dbReference type="EMBL" id="CAJJDN010000046">
    <property type="protein sequence ID" value="CAD8084086.1"/>
    <property type="molecule type" value="Genomic_DNA"/>
</dbReference>
<evidence type="ECO:0000313" key="1">
    <source>
        <dbReference type="EMBL" id="CAD8084086.1"/>
    </source>
</evidence>
<proteinExistence type="predicted"/>
<keyword evidence="2" id="KW-1185">Reference proteome</keyword>
<reference evidence="1" key="1">
    <citation type="submission" date="2021-01" db="EMBL/GenBank/DDBJ databases">
        <authorList>
            <consortium name="Genoscope - CEA"/>
            <person name="William W."/>
        </authorList>
    </citation>
    <scope>NUCLEOTIDE SEQUENCE</scope>
</reference>
<comment type="caution">
    <text evidence="1">The sequence shown here is derived from an EMBL/GenBank/DDBJ whole genome shotgun (WGS) entry which is preliminary data.</text>
</comment>
<sequence>MLESFKKSAINFLISKDDQAQFYEYKYFIGQFNPKNDQDK</sequence>
<protein>
    <submittedName>
        <fullName evidence="1">Uncharacterized protein</fullName>
    </submittedName>
</protein>
<name>A0A8S1N2U5_9CILI</name>
<organism evidence="1 2">
    <name type="scientific">Paramecium sonneborni</name>
    <dbReference type="NCBI Taxonomy" id="65129"/>
    <lineage>
        <taxon>Eukaryota</taxon>
        <taxon>Sar</taxon>
        <taxon>Alveolata</taxon>
        <taxon>Ciliophora</taxon>
        <taxon>Intramacronucleata</taxon>
        <taxon>Oligohymenophorea</taxon>
        <taxon>Peniculida</taxon>
        <taxon>Parameciidae</taxon>
        <taxon>Paramecium</taxon>
    </lineage>
</organism>
<dbReference type="Proteomes" id="UP000692954">
    <property type="component" value="Unassembled WGS sequence"/>
</dbReference>
<accession>A0A8S1N2U5</accession>